<dbReference type="Proteomes" id="UP001205105">
    <property type="component" value="Unassembled WGS sequence"/>
</dbReference>
<dbReference type="InterPro" id="IPR026010">
    <property type="entry name" value="NSP1/NUP62"/>
</dbReference>
<feature type="compositionally biased region" description="Low complexity" evidence="9">
    <location>
        <begin position="272"/>
        <end position="287"/>
    </location>
</feature>
<dbReference type="Gene3D" id="1.20.5.170">
    <property type="match status" value="1"/>
</dbReference>
<dbReference type="GO" id="GO:0006606">
    <property type="term" value="P:protein import into nucleus"/>
    <property type="evidence" value="ECO:0007669"/>
    <property type="project" value="TreeGrafter"/>
</dbReference>
<organism evidence="11 12">
    <name type="scientific">Chlorella ohadii</name>
    <dbReference type="NCBI Taxonomy" id="2649997"/>
    <lineage>
        <taxon>Eukaryota</taxon>
        <taxon>Viridiplantae</taxon>
        <taxon>Chlorophyta</taxon>
        <taxon>core chlorophytes</taxon>
        <taxon>Trebouxiophyceae</taxon>
        <taxon>Chlorellales</taxon>
        <taxon>Chlorellaceae</taxon>
        <taxon>Chlorella clade</taxon>
        <taxon>Chlorella</taxon>
    </lineage>
</organism>
<dbReference type="GO" id="GO:0005543">
    <property type="term" value="F:phospholipid binding"/>
    <property type="evidence" value="ECO:0007669"/>
    <property type="project" value="TreeGrafter"/>
</dbReference>
<keyword evidence="4" id="KW-0509">mRNA transport</keyword>
<evidence type="ECO:0000256" key="2">
    <source>
        <dbReference type="ARBA" id="ARBA00005911"/>
    </source>
</evidence>
<evidence type="ECO:0000256" key="9">
    <source>
        <dbReference type="SAM" id="MobiDB-lite"/>
    </source>
</evidence>
<dbReference type="PANTHER" id="PTHR12084:SF0">
    <property type="entry name" value="NUCLEAR PORE GLYCOPROTEIN P62"/>
    <property type="match status" value="1"/>
</dbReference>
<feature type="region of interest" description="Disordered" evidence="9">
    <location>
        <begin position="264"/>
        <end position="313"/>
    </location>
</feature>
<reference evidence="11" key="1">
    <citation type="submission" date="2020-11" db="EMBL/GenBank/DDBJ databases">
        <title>Chlorella ohadii genome sequencing and assembly.</title>
        <authorList>
            <person name="Murik O."/>
            <person name="Treves H."/>
            <person name="Kedem I."/>
            <person name="Shotland Y."/>
            <person name="Kaplan A."/>
        </authorList>
    </citation>
    <scope>NUCLEOTIDE SEQUENCE</scope>
    <source>
        <strain evidence="11">1</strain>
    </source>
</reference>
<comment type="subcellular location">
    <subcellularLocation>
        <location evidence="1">Nucleus</location>
        <location evidence="1">Nuclear pore complex</location>
    </subcellularLocation>
</comment>
<name>A0AAD5DX50_9CHLO</name>
<dbReference type="GO" id="GO:0051028">
    <property type="term" value="P:mRNA transport"/>
    <property type="evidence" value="ECO:0007669"/>
    <property type="project" value="UniProtKB-KW"/>
</dbReference>
<dbReference type="PANTHER" id="PTHR12084">
    <property type="entry name" value="NUCLEAR PORE GLYCOPROTEIN P62-RELATED"/>
    <property type="match status" value="1"/>
</dbReference>
<sequence>MAANQRSAGGGFSFASTPAAASSAAAAPTAASTPAFGFGGAASAPAAGDAASAPAAGAAASAPAAASGAAAGATPVADLQAPSEVKGKPVDDIINEWNAELERRSRSFVKHAEALAQWDAAILSNRRALLELEEELRKVVKGQESLEKKLQMLETHQKGIHDALAGMEGEAERLYREERPLLDDDSRERDRLYERAERVGALLSHLGEQLKEAIADVNDSTAASLGDTATPLGKAVRILNNQLQALTQMDARIDELSGRRATAALWGPASPSPCSTSYRSSSGGSSQRCRRLPVRCSGHEGDERPTLQQPRPLVVRSQPVTRAAAPPPQPVPVEHSSAYLLRKRKQLGDDGSSAAAGSAASPPQSFNGSALEWVLRKADESLDEIEENPPEYAKVIYDISTGPIGKAASTTVTTAAKVTVEVGTEALKAAAPVGKWALKQGFKLAVGAVSKGLASAADSRKKDSNSKKKGGK</sequence>
<dbReference type="Pfam" id="PF05064">
    <property type="entry name" value="Nsp1_C"/>
    <property type="match status" value="1"/>
</dbReference>
<evidence type="ECO:0000313" key="12">
    <source>
        <dbReference type="Proteomes" id="UP001205105"/>
    </source>
</evidence>
<feature type="domain" description="Nucleoporin NSP1-like C-terminal" evidence="10">
    <location>
        <begin position="80"/>
        <end position="177"/>
    </location>
</feature>
<dbReference type="EMBL" id="JADXDR010000014">
    <property type="protein sequence ID" value="KAI7845635.1"/>
    <property type="molecule type" value="Genomic_DNA"/>
</dbReference>
<evidence type="ECO:0000256" key="7">
    <source>
        <dbReference type="ARBA" id="ARBA00023132"/>
    </source>
</evidence>
<keyword evidence="6" id="KW-0811">Translocation</keyword>
<keyword evidence="7" id="KW-0906">Nuclear pore complex</keyword>
<keyword evidence="5" id="KW-0653">Protein transport</keyword>
<dbReference type="AlphaFoldDB" id="A0AAD5DX50"/>
<evidence type="ECO:0000256" key="1">
    <source>
        <dbReference type="ARBA" id="ARBA00004567"/>
    </source>
</evidence>
<protein>
    <recommendedName>
        <fullName evidence="10">Nucleoporin NSP1-like C-terminal domain-containing protein</fullName>
    </recommendedName>
</protein>
<evidence type="ECO:0000259" key="10">
    <source>
        <dbReference type="Pfam" id="PF05064"/>
    </source>
</evidence>
<evidence type="ECO:0000313" key="11">
    <source>
        <dbReference type="EMBL" id="KAI7845635.1"/>
    </source>
</evidence>
<comment type="similarity">
    <text evidence="2">Belongs to the nucleoporin NSP1/NUP62 family.</text>
</comment>
<evidence type="ECO:0000256" key="3">
    <source>
        <dbReference type="ARBA" id="ARBA00022448"/>
    </source>
</evidence>
<evidence type="ECO:0000256" key="5">
    <source>
        <dbReference type="ARBA" id="ARBA00022927"/>
    </source>
</evidence>
<keyword evidence="3" id="KW-0813">Transport</keyword>
<proteinExistence type="inferred from homology"/>
<accession>A0AAD5DX50</accession>
<keyword evidence="8" id="KW-0539">Nucleus</keyword>
<comment type="caution">
    <text evidence="11">The sequence shown here is derived from an EMBL/GenBank/DDBJ whole genome shotgun (WGS) entry which is preliminary data.</text>
</comment>
<gene>
    <name evidence="11" type="ORF">COHA_000749</name>
</gene>
<dbReference type="GO" id="GO:0006405">
    <property type="term" value="P:RNA export from nucleus"/>
    <property type="evidence" value="ECO:0007669"/>
    <property type="project" value="TreeGrafter"/>
</dbReference>
<evidence type="ECO:0000256" key="8">
    <source>
        <dbReference type="ARBA" id="ARBA00023242"/>
    </source>
</evidence>
<keyword evidence="12" id="KW-1185">Reference proteome</keyword>
<feature type="region of interest" description="Disordered" evidence="9">
    <location>
        <begin position="453"/>
        <end position="472"/>
    </location>
</feature>
<dbReference type="GO" id="GO:0017056">
    <property type="term" value="F:structural constituent of nuclear pore"/>
    <property type="evidence" value="ECO:0007669"/>
    <property type="project" value="InterPro"/>
</dbReference>
<dbReference type="InterPro" id="IPR007758">
    <property type="entry name" value="Nucleoporin_NSP1_C"/>
</dbReference>
<evidence type="ECO:0000256" key="6">
    <source>
        <dbReference type="ARBA" id="ARBA00023010"/>
    </source>
</evidence>
<evidence type="ECO:0000256" key="4">
    <source>
        <dbReference type="ARBA" id="ARBA00022816"/>
    </source>
</evidence>
<dbReference type="GO" id="GO:0044613">
    <property type="term" value="C:nuclear pore central transport channel"/>
    <property type="evidence" value="ECO:0007669"/>
    <property type="project" value="TreeGrafter"/>
</dbReference>